<organism evidence="2 3">
    <name type="scientific">Eleginops maclovinus</name>
    <name type="common">Patagonian blennie</name>
    <name type="synonym">Eleginus maclovinus</name>
    <dbReference type="NCBI Taxonomy" id="56733"/>
    <lineage>
        <taxon>Eukaryota</taxon>
        <taxon>Metazoa</taxon>
        <taxon>Chordata</taxon>
        <taxon>Craniata</taxon>
        <taxon>Vertebrata</taxon>
        <taxon>Euteleostomi</taxon>
        <taxon>Actinopterygii</taxon>
        <taxon>Neopterygii</taxon>
        <taxon>Teleostei</taxon>
        <taxon>Neoteleostei</taxon>
        <taxon>Acanthomorphata</taxon>
        <taxon>Eupercaria</taxon>
        <taxon>Perciformes</taxon>
        <taxon>Notothenioidei</taxon>
        <taxon>Eleginopidae</taxon>
        <taxon>Eleginops</taxon>
    </lineage>
</organism>
<sequence>MPRTDQTAGECEGHFGVSEADVSVDTMPQERAQFVVKRAAEQGSTAQHRQGAAQGNYNTRDEPKPPRVGGKL</sequence>
<evidence type="ECO:0000313" key="2">
    <source>
        <dbReference type="EMBL" id="KAK5862880.1"/>
    </source>
</evidence>
<comment type="caution">
    <text evidence="2">The sequence shown here is derived from an EMBL/GenBank/DDBJ whole genome shotgun (WGS) entry which is preliminary data.</text>
</comment>
<evidence type="ECO:0000313" key="3">
    <source>
        <dbReference type="Proteomes" id="UP001346869"/>
    </source>
</evidence>
<accession>A0AAN7XIU5</accession>
<feature type="region of interest" description="Disordered" evidence="1">
    <location>
        <begin position="1"/>
        <end position="72"/>
    </location>
</feature>
<proteinExistence type="predicted"/>
<reference evidence="2 3" key="1">
    <citation type="journal article" date="2023" name="Genes (Basel)">
        <title>Chromosome-Level Genome Assembly and Circadian Gene Repertoire of the Patagonia Blennie Eleginops maclovinus-The Closest Ancestral Proxy of Antarctic Cryonotothenioids.</title>
        <authorList>
            <person name="Cheng C.C."/>
            <person name="Rivera-Colon A.G."/>
            <person name="Minhas B.F."/>
            <person name="Wilson L."/>
            <person name="Rayamajhi N."/>
            <person name="Vargas-Chacoff L."/>
            <person name="Catchen J.M."/>
        </authorList>
    </citation>
    <scope>NUCLEOTIDE SEQUENCE [LARGE SCALE GENOMIC DNA]</scope>
    <source>
        <strain evidence="2">JMC-PN-2008</strain>
    </source>
</reference>
<evidence type="ECO:0000256" key="1">
    <source>
        <dbReference type="SAM" id="MobiDB-lite"/>
    </source>
</evidence>
<dbReference type="EMBL" id="JAUZQC010000012">
    <property type="protein sequence ID" value="KAK5862880.1"/>
    <property type="molecule type" value="Genomic_DNA"/>
</dbReference>
<gene>
    <name evidence="2" type="ORF">PBY51_018232</name>
</gene>
<protein>
    <submittedName>
        <fullName evidence="2">Uncharacterized protein</fullName>
    </submittedName>
</protein>
<keyword evidence="3" id="KW-1185">Reference proteome</keyword>
<reference evidence="2 3" key="2">
    <citation type="journal article" date="2023" name="Mol. Biol. Evol.">
        <title>Genomics of Secondarily Temperate Adaptation in the Only Non-Antarctic Icefish.</title>
        <authorList>
            <person name="Rivera-Colon A.G."/>
            <person name="Rayamajhi N."/>
            <person name="Minhas B.F."/>
            <person name="Madrigal G."/>
            <person name="Bilyk K.T."/>
            <person name="Yoon V."/>
            <person name="Hune M."/>
            <person name="Gregory S."/>
            <person name="Cheng C.H.C."/>
            <person name="Catchen J.M."/>
        </authorList>
    </citation>
    <scope>NUCLEOTIDE SEQUENCE [LARGE SCALE GENOMIC DNA]</scope>
    <source>
        <strain evidence="2">JMC-PN-2008</strain>
    </source>
</reference>
<dbReference type="AlphaFoldDB" id="A0AAN7XIU5"/>
<name>A0AAN7XIU5_ELEMC</name>
<feature type="compositionally biased region" description="Polar residues" evidence="1">
    <location>
        <begin position="42"/>
        <end position="58"/>
    </location>
</feature>
<dbReference type="Proteomes" id="UP001346869">
    <property type="component" value="Unassembled WGS sequence"/>
</dbReference>